<evidence type="ECO:0000313" key="4">
    <source>
        <dbReference type="Proteomes" id="UP000006727"/>
    </source>
</evidence>
<dbReference type="PaxDb" id="3218-PP1S27_321V6.1"/>
<keyword evidence="4" id="KW-1185">Reference proteome</keyword>
<gene>
    <name evidence="3" type="primary">LOC112273934</name>
    <name evidence="2" type="ORF">PHYPA_025794</name>
</gene>
<dbReference type="InterPro" id="IPR003140">
    <property type="entry name" value="PLipase/COase/thioEstase"/>
</dbReference>
<reference evidence="2 4" key="2">
    <citation type="journal article" date="2018" name="Plant J.">
        <title>The Physcomitrella patens chromosome-scale assembly reveals moss genome structure and evolution.</title>
        <authorList>
            <person name="Lang D."/>
            <person name="Ullrich K.K."/>
            <person name="Murat F."/>
            <person name="Fuchs J."/>
            <person name="Jenkins J."/>
            <person name="Haas F.B."/>
            <person name="Piednoel M."/>
            <person name="Gundlach H."/>
            <person name="Van Bel M."/>
            <person name="Meyberg R."/>
            <person name="Vives C."/>
            <person name="Morata J."/>
            <person name="Symeonidi A."/>
            <person name="Hiss M."/>
            <person name="Muchero W."/>
            <person name="Kamisugi Y."/>
            <person name="Saleh O."/>
            <person name="Blanc G."/>
            <person name="Decker E.L."/>
            <person name="van Gessel N."/>
            <person name="Grimwood J."/>
            <person name="Hayes R.D."/>
            <person name="Graham S.W."/>
            <person name="Gunter L.E."/>
            <person name="McDaniel S.F."/>
            <person name="Hoernstein S.N.W."/>
            <person name="Larsson A."/>
            <person name="Li F.W."/>
            <person name="Perroud P.F."/>
            <person name="Phillips J."/>
            <person name="Ranjan P."/>
            <person name="Rokshar D.S."/>
            <person name="Rothfels C.J."/>
            <person name="Schneider L."/>
            <person name="Shu S."/>
            <person name="Stevenson D.W."/>
            <person name="Thummler F."/>
            <person name="Tillich M."/>
            <person name="Villarreal Aguilar J.C."/>
            <person name="Widiez T."/>
            <person name="Wong G.K."/>
            <person name="Wymore A."/>
            <person name="Zhang Y."/>
            <person name="Zimmer A.D."/>
            <person name="Quatrano R.S."/>
            <person name="Mayer K.F.X."/>
            <person name="Goodstein D."/>
            <person name="Casacuberta J.M."/>
            <person name="Vandepoele K."/>
            <person name="Reski R."/>
            <person name="Cuming A.C."/>
            <person name="Tuskan G.A."/>
            <person name="Maumus F."/>
            <person name="Salse J."/>
            <person name="Schmutz J."/>
            <person name="Rensing S.A."/>
        </authorList>
    </citation>
    <scope>NUCLEOTIDE SEQUENCE [LARGE SCALE GENOMIC DNA]</scope>
    <source>
        <strain evidence="3 4">cv. Gransden 2004</strain>
    </source>
</reference>
<dbReference type="EMBL" id="ABEU02000021">
    <property type="protein sequence ID" value="PNR31672.1"/>
    <property type="molecule type" value="Genomic_DNA"/>
</dbReference>
<dbReference type="SUPFAM" id="SSF53474">
    <property type="entry name" value="alpha/beta-Hydrolases"/>
    <property type="match status" value="1"/>
</dbReference>
<evidence type="ECO:0000313" key="2">
    <source>
        <dbReference type="EMBL" id="PNR31672.1"/>
    </source>
</evidence>
<protein>
    <recommendedName>
        <fullName evidence="1">Phospholipase/carboxylesterase/thioesterase domain-containing protein</fullName>
    </recommendedName>
</protein>
<dbReference type="Gramene" id="Pp3c21_6410V3.4">
    <property type="protein sequence ID" value="Pp3c21_6410V3.4"/>
    <property type="gene ID" value="Pp3c21_6410"/>
</dbReference>
<reference evidence="2 4" key="1">
    <citation type="journal article" date="2008" name="Science">
        <title>The Physcomitrella genome reveals evolutionary insights into the conquest of land by plants.</title>
        <authorList>
            <person name="Rensing S."/>
            <person name="Lang D."/>
            <person name="Zimmer A."/>
            <person name="Terry A."/>
            <person name="Salamov A."/>
            <person name="Shapiro H."/>
            <person name="Nishiyama T."/>
            <person name="Perroud P.-F."/>
            <person name="Lindquist E."/>
            <person name="Kamisugi Y."/>
            <person name="Tanahashi T."/>
            <person name="Sakakibara K."/>
            <person name="Fujita T."/>
            <person name="Oishi K."/>
            <person name="Shin-I T."/>
            <person name="Kuroki Y."/>
            <person name="Toyoda A."/>
            <person name="Suzuki Y."/>
            <person name="Hashimoto A."/>
            <person name="Yamaguchi K."/>
            <person name="Sugano A."/>
            <person name="Kohara Y."/>
            <person name="Fujiyama A."/>
            <person name="Anterola A."/>
            <person name="Aoki S."/>
            <person name="Ashton N."/>
            <person name="Barbazuk W.B."/>
            <person name="Barker E."/>
            <person name="Bennetzen J."/>
            <person name="Bezanilla M."/>
            <person name="Blankenship R."/>
            <person name="Cho S.H."/>
            <person name="Dutcher S."/>
            <person name="Estelle M."/>
            <person name="Fawcett J.A."/>
            <person name="Gundlach H."/>
            <person name="Hanada K."/>
            <person name="Heyl A."/>
            <person name="Hicks K.A."/>
            <person name="Hugh J."/>
            <person name="Lohr M."/>
            <person name="Mayer K."/>
            <person name="Melkozernov A."/>
            <person name="Murata T."/>
            <person name="Nelson D."/>
            <person name="Pils B."/>
            <person name="Prigge M."/>
            <person name="Reiss B."/>
            <person name="Renner T."/>
            <person name="Rombauts S."/>
            <person name="Rushton P."/>
            <person name="Sanderfoot A."/>
            <person name="Schween G."/>
            <person name="Shiu S.-H."/>
            <person name="Stueber K."/>
            <person name="Theodoulou F.L."/>
            <person name="Tu H."/>
            <person name="Van de Peer Y."/>
            <person name="Verrier P.J."/>
            <person name="Waters E."/>
            <person name="Wood A."/>
            <person name="Yang L."/>
            <person name="Cove D."/>
            <person name="Cuming A."/>
            <person name="Hasebe M."/>
            <person name="Lucas S."/>
            <person name="Mishler D.B."/>
            <person name="Reski R."/>
            <person name="Grigoriev I."/>
            <person name="Quatrano R.S."/>
            <person name="Boore J.L."/>
        </authorList>
    </citation>
    <scope>NUCLEOTIDE SEQUENCE [LARGE SCALE GENOMIC DNA]</scope>
    <source>
        <strain evidence="3 4">cv. Gransden 2004</strain>
    </source>
</reference>
<feature type="domain" description="Phospholipase/carboxylesterase/thioesterase" evidence="1">
    <location>
        <begin position="101"/>
        <end position="325"/>
    </location>
</feature>
<dbReference type="EnsemblPlants" id="Pp3c21_6410V3.5">
    <property type="protein sequence ID" value="Pp3c21_6410V3.5"/>
    <property type="gene ID" value="Pp3c21_6410"/>
</dbReference>
<dbReference type="Gramene" id="Pp3c21_6410V3.2">
    <property type="protein sequence ID" value="Pp3c21_6410V3.2"/>
    <property type="gene ID" value="Pp3c21_6410"/>
</dbReference>
<dbReference type="RefSeq" id="XP_024358771.1">
    <property type="nucleotide sequence ID" value="XM_024503003.2"/>
</dbReference>
<dbReference type="Gramene" id="Pp3c21_6410V3.3">
    <property type="protein sequence ID" value="Pp3c21_6410V3.3"/>
    <property type="gene ID" value="Pp3c21_6410"/>
</dbReference>
<dbReference type="GO" id="GO:0016787">
    <property type="term" value="F:hydrolase activity"/>
    <property type="evidence" value="ECO:0007669"/>
    <property type="project" value="InterPro"/>
</dbReference>
<dbReference type="Pfam" id="PF02230">
    <property type="entry name" value="Abhydrolase_2"/>
    <property type="match status" value="1"/>
</dbReference>
<reference evidence="3" key="3">
    <citation type="submission" date="2020-12" db="UniProtKB">
        <authorList>
            <consortium name="EnsemblPlants"/>
        </authorList>
    </citation>
    <scope>IDENTIFICATION</scope>
</reference>
<accession>A0A2K1IQX2</accession>
<dbReference type="Proteomes" id="UP000006727">
    <property type="component" value="Chromosome 21"/>
</dbReference>
<dbReference type="EnsemblPlants" id="Pp3c21_6410V3.4">
    <property type="protein sequence ID" value="Pp3c21_6410V3.4"/>
    <property type="gene ID" value="Pp3c21_6410"/>
</dbReference>
<sequence length="337" mass="37044">MAVQGIRFSSIPRAILLQTHNPVAQLKQINRVELCILSRRQLTRSFWSLPFCDKFRCGELWSKQRSCIKMEGVGNASSNTSRAGSSGVEQRFTRHYNFETIVLEPKGEHLATIVWLHGFSDSGARWAKELKNMEGLSPNIKWIIPTAPLARDIPVTAWFELRYGQDVDMEGLNRSAETVANLLRNEKTEDRGSKNVKLAVGGFSQGCATALYITACSVLGKYGGTGKPFPVKLDAAIGLSGWMPTTKDFVSRMAGNRDASERAGKTSIFIGHCDDDGVVPARSAKTSSDAFRGVGFNDVTLKTYVNGGHSATNEEIADIQEWITTKLGLEKSRIPAQ</sequence>
<dbReference type="Gramene" id="Pp3c21_6410V3.1">
    <property type="protein sequence ID" value="Pp3c21_6410V3.1"/>
    <property type="gene ID" value="Pp3c21_6410"/>
</dbReference>
<dbReference type="STRING" id="3218.A0A2K1IQX2"/>
<dbReference type="EnsemblPlants" id="Pp3c21_6410V3.1">
    <property type="protein sequence ID" value="Pp3c21_6410V3.1"/>
    <property type="gene ID" value="Pp3c21_6410"/>
</dbReference>
<evidence type="ECO:0000259" key="1">
    <source>
        <dbReference type="Pfam" id="PF02230"/>
    </source>
</evidence>
<name>A0A2K1IQX2_PHYPA</name>
<dbReference type="PANTHER" id="PTHR46234">
    <property type="entry name" value="ALPHA/BETA-HYDROLASES SUPERFAMILY PROTEIN"/>
    <property type="match status" value="1"/>
</dbReference>
<dbReference type="InterPro" id="IPR029058">
    <property type="entry name" value="AB_hydrolase_fold"/>
</dbReference>
<dbReference type="GeneID" id="112273934"/>
<dbReference type="RefSeq" id="XP_024358770.1">
    <property type="nucleotide sequence ID" value="XM_024503002.2"/>
</dbReference>
<proteinExistence type="predicted"/>
<dbReference type="Gene3D" id="3.40.50.1820">
    <property type="entry name" value="alpha/beta hydrolase"/>
    <property type="match status" value="1"/>
</dbReference>
<dbReference type="AlphaFoldDB" id="A0A2K1IQX2"/>
<dbReference type="RefSeq" id="XP_024358772.1">
    <property type="nucleotide sequence ID" value="XM_024503004.2"/>
</dbReference>
<organism evidence="2">
    <name type="scientific">Physcomitrium patens</name>
    <name type="common">Spreading-leaved earth moss</name>
    <name type="synonym">Physcomitrella patens</name>
    <dbReference type="NCBI Taxonomy" id="3218"/>
    <lineage>
        <taxon>Eukaryota</taxon>
        <taxon>Viridiplantae</taxon>
        <taxon>Streptophyta</taxon>
        <taxon>Embryophyta</taxon>
        <taxon>Bryophyta</taxon>
        <taxon>Bryophytina</taxon>
        <taxon>Bryopsida</taxon>
        <taxon>Funariidae</taxon>
        <taxon>Funariales</taxon>
        <taxon>Funariaceae</taxon>
        <taxon>Physcomitrium</taxon>
    </lineage>
</organism>
<dbReference type="EnsemblPlants" id="Pp3c21_6410V3.3">
    <property type="protein sequence ID" value="Pp3c21_6410V3.3"/>
    <property type="gene ID" value="Pp3c21_6410"/>
</dbReference>
<dbReference type="Gramene" id="Pp3c21_6410V3.5">
    <property type="protein sequence ID" value="Pp3c21_6410V3.5"/>
    <property type="gene ID" value="Pp3c21_6410"/>
</dbReference>
<evidence type="ECO:0000313" key="3">
    <source>
        <dbReference type="EnsemblPlants" id="Pp3c21_6410V3.1"/>
    </source>
</evidence>
<dbReference type="EnsemblPlants" id="Pp3c21_6410V3.2">
    <property type="protein sequence ID" value="Pp3c21_6410V3.2"/>
    <property type="gene ID" value="Pp3c21_6410"/>
</dbReference>